<keyword evidence="2" id="KW-1185">Reference proteome</keyword>
<protein>
    <submittedName>
        <fullName evidence="1">Uncharacterized protein</fullName>
    </submittedName>
</protein>
<sequence length="234" mass="25731">MARTPTKRLKAQVKTALTAELVRRGWSPNRGFQDVFVAPGSCVAPPMSVEWTLTVDSDTYGGASVTGIGNVFCGEAGDTLMHFPEDALDSSVLEFEEPTWRHRVLSELDTVSQGALLGPRGDFHSWLVTDDATLGTAAEEFAAMVDGPLADWIRLRRSPTEFLQHCAEGPEHRPTGLAFRSTTVLALMEGFVDIARSLVAGHEADPYDDTEPRIARFERELAHRFPEYGALQRS</sequence>
<dbReference type="Proteomes" id="UP000613840">
    <property type="component" value="Unassembled WGS sequence"/>
</dbReference>
<accession>A0A917SD11</accession>
<evidence type="ECO:0000313" key="2">
    <source>
        <dbReference type="Proteomes" id="UP000613840"/>
    </source>
</evidence>
<name>A0A917SD11_9ACTN</name>
<dbReference type="AlphaFoldDB" id="A0A917SD11"/>
<proteinExistence type="predicted"/>
<comment type="caution">
    <text evidence="1">The sequence shown here is derived from an EMBL/GenBank/DDBJ whole genome shotgun (WGS) entry which is preliminary data.</text>
</comment>
<evidence type="ECO:0000313" key="1">
    <source>
        <dbReference type="EMBL" id="GGL71481.1"/>
    </source>
</evidence>
<dbReference type="EMBL" id="BMMZ01000008">
    <property type="protein sequence ID" value="GGL71481.1"/>
    <property type="molecule type" value="Genomic_DNA"/>
</dbReference>
<gene>
    <name evidence="1" type="ORF">GCM10011575_32280</name>
</gene>
<reference evidence="1" key="2">
    <citation type="submission" date="2020-09" db="EMBL/GenBank/DDBJ databases">
        <authorList>
            <person name="Sun Q."/>
            <person name="Zhou Y."/>
        </authorList>
    </citation>
    <scope>NUCLEOTIDE SEQUENCE</scope>
    <source>
        <strain evidence="1">CGMCC 4.7306</strain>
    </source>
</reference>
<reference evidence="1" key="1">
    <citation type="journal article" date="2014" name="Int. J. Syst. Evol. Microbiol.">
        <title>Complete genome sequence of Corynebacterium casei LMG S-19264T (=DSM 44701T), isolated from a smear-ripened cheese.</title>
        <authorList>
            <consortium name="US DOE Joint Genome Institute (JGI-PGF)"/>
            <person name="Walter F."/>
            <person name="Albersmeier A."/>
            <person name="Kalinowski J."/>
            <person name="Ruckert C."/>
        </authorList>
    </citation>
    <scope>NUCLEOTIDE SEQUENCE</scope>
    <source>
        <strain evidence="1">CGMCC 4.7306</strain>
    </source>
</reference>
<organism evidence="1 2">
    <name type="scientific">Microlunatus endophyticus</name>
    <dbReference type="NCBI Taxonomy" id="1716077"/>
    <lineage>
        <taxon>Bacteria</taxon>
        <taxon>Bacillati</taxon>
        <taxon>Actinomycetota</taxon>
        <taxon>Actinomycetes</taxon>
        <taxon>Propionibacteriales</taxon>
        <taxon>Propionibacteriaceae</taxon>
        <taxon>Microlunatus</taxon>
    </lineage>
</organism>